<dbReference type="InterPro" id="IPR047262">
    <property type="entry name" value="PRX-like1"/>
</dbReference>
<proteinExistence type="predicted"/>
<feature type="chain" id="PRO_5017035914" evidence="1">
    <location>
        <begin position="18"/>
        <end position="198"/>
    </location>
</feature>
<dbReference type="OrthoDB" id="9809746at2"/>
<reference evidence="3 4" key="1">
    <citation type="submission" date="2018-08" db="EMBL/GenBank/DDBJ databases">
        <title>Parvularcula sp. SM1705, isolated from surface water of the South Sea China.</title>
        <authorList>
            <person name="Sun L."/>
        </authorList>
    </citation>
    <scope>NUCLEOTIDE SEQUENCE [LARGE SCALE GENOMIC DNA]</scope>
    <source>
        <strain evidence="3 4">SM1705</strain>
    </source>
</reference>
<organism evidence="3 4">
    <name type="scientific">Parvularcula marina</name>
    <dbReference type="NCBI Taxonomy" id="2292771"/>
    <lineage>
        <taxon>Bacteria</taxon>
        <taxon>Pseudomonadati</taxon>
        <taxon>Pseudomonadota</taxon>
        <taxon>Alphaproteobacteria</taxon>
        <taxon>Parvularculales</taxon>
        <taxon>Parvularculaceae</taxon>
        <taxon>Parvularcula</taxon>
    </lineage>
</organism>
<dbReference type="InterPro" id="IPR013766">
    <property type="entry name" value="Thioredoxin_domain"/>
</dbReference>
<dbReference type="Gene3D" id="3.40.30.10">
    <property type="entry name" value="Glutaredoxin"/>
    <property type="match status" value="1"/>
</dbReference>
<gene>
    <name evidence="3" type="ORF">DX908_11825</name>
</gene>
<dbReference type="PANTHER" id="PTHR43640:SF1">
    <property type="entry name" value="THIOREDOXIN-DEPENDENT PEROXIREDOXIN"/>
    <property type="match status" value="1"/>
</dbReference>
<dbReference type="InParanoid" id="A0A371RKC7"/>
<dbReference type="SUPFAM" id="SSF52833">
    <property type="entry name" value="Thioredoxin-like"/>
    <property type="match status" value="1"/>
</dbReference>
<feature type="domain" description="Thioredoxin" evidence="2">
    <location>
        <begin position="19"/>
        <end position="171"/>
    </location>
</feature>
<dbReference type="Pfam" id="PF00578">
    <property type="entry name" value="AhpC-TSA"/>
    <property type="match status" value="1"/>
</dbReference>
<comment type="caution">
    <text evidence="3">The sequence shown here is derived from an EMBL/GenBank/DDBJ whole genome shotgun (WGS) entry which is preliminary data.</text>
</comment>
<dbReference type="PANTHER" id="PTHR43640">
    <property type="entry name" value="OS07G0260300 PROTEIN"/>
    <property type="match status" value="1"/>
</dbReference>
<sequence length="198" mass="21224">MNMLIAALAFLGVSSTAAPIVGSTAPDFTGTTTTGETISLSQFENQKVILEWSNHGCPYVQKHYNSGNMQSVQKRTTAEGVVWITIISSAPGEQGYVNAAEADDLTHSRKAAPTYVVLDPEGEIGRLYAAKTTPHMFLIDEDQTLQYAGAIDSIPTANVNDIARAENFVMAAFRSLQNGQAVVTKQSQPYGCAVKYAS</sequence>
<dbReference type="RefSeq" id="WP_116392526.1">
    <property type="nucleotide sequence ID" value="NZ_QUQO01000001.1"/>
</dbReference>
<protein>
    <submittedName>
        <fullName evidence="3">Thioredoxin family protein</fullName>
    </submittedName>
</protein>
<evidence type="ECO:0000256" key="1">
    <source>
        <dbReference type="SAM" id="SignalP"/>
    </source>
</evidence>
<evidence type="ECO:0000259" key="2">
    <source>
        <dbReference type="PROSITE" id="PS51352"/>
    </source>
</evidence>
<accession>A0A371RKC7</accession>
<dbReference type="InterPro" id="IPR000866">
    <property type="entry name" value="AhpC/TSA"/>
</dbReference>
<keyword evidence="4" id="KW-1185">Reference proteome</keyword>
<feature type="signal peptide" evidence="1">
    <location>
        <begin position="1"/>
        <end position="17"/>
    </location>
</feature>
<dbReference type="PROSITE" id="PS51352">
    <property type="entry name" value="THIOREDOXIN_2"/>
    <property type="match status" value="1"/>
</dbReference>
<evidence type="ECO:0000313" key="4">
    <source>
        <dbReference type="Proteomes" id="UP000264589"/>
    </source>
</evidence>
<dbReference type="GO" id="GO:0016491">
    <property type="term" value="F:oxidoreductase activity"/>
    <property type="evidence" value="ECO:0007669"/>
    <property type="project" value="InterPro"/>
</dbReference>
<keyword evidence="1" id="KW-0732">Signal</keyword>
<dbReference type="GO" id="GO:0016209">
    <property type="term" value="F:antioxidant activity"/>
    <property type="evidence" value="ECO:0007669"/>
    <property type="project" value="InterPro"/>
</dbReference>
<evidence type="ECO:0000313" key="3">
    <source>
        <dbReference type="EMBL" id="RFB05894.1"/>
    </source>
</evidence>
<dbReference type="EMBL" id="QUQO01000001">
    <property type="protein sequence ID" value="RFB05894.1"/>
    <property type="molecule type" value="Genomic_DNA"/>
</dbReference>
<dbReference type="InterPro" id="IPR036249">
    <property type="entry name" value="Thioredoxin-like_sf"/>
</dbReference>
<dbReference type="AlphaFoldDB" id="A0A371RKC7"/>
<name>A0A371RKC7_9PROT</name>
<dbReference type="Proteomes" id="UP000264589">
    <property type="component" value="Unassembled WGS sequence"/>
</dbReference>